<evidence type="ECO:0000313" key="3">
    <source>
        <dbReference type="Proteomes" id="UP000256661"/>
    </source>
</evidence>
<gene>
    <name evidence="2" type="ORF">DFJ69_0692</name>
</gene>
<dbReference type="Pfam" id="PF08924">
    <property type="entry name" value="Rv2525c_GlyHyd-like"/>
    <property type="match status" value="1"/>
</dbReference>
<dbReference type="OrthoDB" id="514320at2"/>
<feature type="domain" description="Rv2525c-like glycoside hydrolase-like" evidence="1">
    <location>
        <begin position="17"/>
        <end position="181"/>
    </location>
</feature>
<evidence type="ECO:0000313" key="2">
    <source>
        <dbReference type="EMBL" id="REE95306.1"/>
    </source>
</evidence>
<accession>A0A3D9SHC7</accession>
<protein>
    <submittedName>
        <fullName evidence="2">Uncharacterized protein DUF1906</fullName>
    </submittedName>
</protein>
<keyword evidence="3" id="KW-1185">Reference proteome</keyword>
<evidence type="ECO:0000259" key="1">
    <source>
        <dbReference type="Pfam" id="PF08924"/>
    </source>
</evidence>
<name>A0A3D9SHC7_9ACTN</name>
<sequence length="343" mass="36862">MSVFGIDYAWGRPGVAALKRAGAKFVCRYVSHDTTGKNLTRKEADELSAAGLWLVVVWETTARRALSGRSGGAADAEDADRMARACGMPPERPIYFAVDFDASSAQQDRINAYLDGAAGVIGRERVGLYGGYGPVKRCLDAGKATWAWQTYAWSKGRWDRRAHIQQYSNSHELNGVSVDYNRAVKGDYGQWRVGETPSEDDMPDYVSVGAAAGQALPGGAWTTLAWDIEYSDTTGQHADGGGPALLSGPARYALTVSVTLRDLPAGARVQARAIEVSADDAARFAAGPVQQYIGAGTDVTSLLYGLPADTIDGKRRLHFQIHHDATGQATVTAATAKLLYWRD</sequence>
<dbReference type="AlphaFoldDB" id="A0A3D9SHC7"/>
<dbReference type="SUPFAM" id="SSF51445">
    <property type="entry name" value="(Trans)glycosidases"/>
    <property type="match status" value="1"/>
</dbReference>
<comment type="caution">
    <text evidence="2">The sequence shown here is derived from an EMBL/GenBank/DDBJ whole genome shotgun (WGS) entry which is preliminary data.</text>
</comment>
<dbReference type="Proteomes" id="UP000256661">
    <property type="component" value="Unassembled WGS sequence"/>
</dbReference>
<dbReference type="Gene3D" id="3.20.20.80">
    <property type="entry name" value="Glycosidases"/>
    <property type="match status" value="1"/>
</dbReference>
<dbReference type="RefSeq" id="WP_116021128.1">
    <property type="nucleotide sequence ID" value="NZ_QTTT01000001.1"/>
</dbReference>
<organism evidence="2 3">
    <name type="scientific">Thermomonospora umbrina</name>
    <dbReference type="NCBI Taxonomy" id="111806"/>
    <lineage>
        <taxon>Bacteria</taxon>
        <taxon>Bacillati</taxon>
        <taxon>Actinomycetota</taxon>
        <taxon>Actinomycetes</taxon>
        <taxon>Streptosporangiales</taxon>
        <taxon>Thermomonosporaceae</taxon>
        <taxon>Thermomonospora</taxon>
    </lineage>
</organism>
<dbReference type="InterPro" id="IPR017853">
    <property type="entry name" value="GH"/>
</dbReference>
<reference evidence="2 3" key="1">
    <citation type="submission" date="2018-08" db="EMBL/GenBank/DDBJ databases">
        <title>Sequencing the genomes of 1000 actinobacteria strains.</title>
        <authorList>
            <person name="Klenk H.-P."/>
        </authorList>
    </citation>
    <scope>NUCLEOTIDE SEQUENCE [LARGE SCALE GENOMIC DNA]</scope>
    <source>
        <strain evidence="2 3">DSM 43927</strain>
    </source>
</reference>
<dbReference type="InterPro" id="IPR015020">
    <property type="entry name" value="Rv2525c-like_Glyco_Hydro-like"/>
</dbReference>
<proteinExistence type="predicted"/>
<dbReference type="EMBL" id="QTTT01000001">
    <property type="protein sequence ID" value="REE95306.1"/>
    <property type="molecule type" value="Genomic_DNA"/>
</dbReference>